<dbReference type="EMBL" id="LPXO01000003">
    <property type="protein sequence ID" value="KUF11674.1"/>
    <property type="molecule type" value="Genomic_DNA"/>
</dbReference>
<keyword evidence="1" id="KW-0378">Hydrolase</keyword>
<dbReference type="PANTHER" id="PTHR30337">
    <property type="entry name" value="COMPONENT OF ATP-DEPENDENT DSDNA EXONUCLEASE"/>
    <property type="match status" value="1"/>
</dbReference>
<name>A0A0W7WM90_9RHOB</name>
<feature type="domain" description="Calcineurin-like phosphoesterase" evidence="2">
    <location>
        <begin position="17"/>
        <end position="175"/>
    </location>
</feature>
<evidence type="ECO:0000256" key="1">
    <source>
        <dbReference type="ARBA" id="ARBA00022801"/>
    </source>
</evidence>
<evidence type="ECO:0000313" key="4">
    <source>
        <dbReference type="Proteomes" id="UP000054396"/>
    </source>
</evidence>
<dbReference type="InterPro" id="IPR041796">
    <property type="entry name" value="Mre11_N"/>
</dbReference>
<gene>
    <name evidence="3" type="ORF">AVJ23_06215</name>
</gene>
<dbReference type="Pfam" id="PF00149">
    <property type="entry name" value="Metallophos"/>
    <property type="match status" value="1"/>
</dbReference>
<dbReference type="STRING" id="1685382.AVJ23_06215"/>
<dbReference type="PANTHER" id="PTHR30337:SF7">
    <property type="entry name" value="PHOSPHOESTERASE"/>
    <property type="match status" value="1"/>
</dbReference>
<dbReference type="CDD" id="cd00840">
    <property type="entry name" value="MPP_Mre11_N"/>
    <property type="match status" value="1"/>
</dbReference>
<protein>
    <submittedName>
        <fullName evidence="3">Metallophosphoesterase</fullName>
    </submittedName>
</protein>
<dbReference type="Proteomes" id="UP000054396">
    <property type="component" value="Unassembled WGS sequence"/>
</dbReference>
<dbReference type="SUPFAM" id="SSF56300">
    <property type="entry name" value="Metallo-dependent phosphatases"/>
    <property type="match status" value="1"/>
</dbReference>
<keyword evidence="4" id="KW-1185">Reference proteome</keyword>
<accession>A0A0W7WM90</accession>
<sequence>MRDPELRERLQSATRTALTRIVDAALDHDVAAVLIAGDLFDGTERSARTAAFLTQALDRLDRAGIRVFYIKGNHDAENPITGEIALPGNVHVFDGRGGKVALAEGIWIHGVSFAQRHAPDSLLPKFPAPVPGAVNVALLHSSLAGAAGHDVYAPCTVGELTAMGFDYWALGHVHARQVHRTDPWIVMPGMPQGRDIGEAGPKTATLIEIGDGIAVSEIPTSAVEFLTHAIDIGGEAAEDDAALRQTLRAALHDLATGLVSDTGVLRLRLTGAPARRWQILRDRDVLAEQVADMARDTGRLWLDRLELDLAENAPEGAGATDALARLMQEIRAEPGFHATARAEVETVLAELPQARRAALMPDSDALDRLAQEIATRGAEAMVARMKGTGS</sequence>
<comment type="caution">
    <text evidence="3">The sequence shown here is derived from an EMBL/GenBank/DDBJ whole genome shotgun (WGS) entry which is preliminary data.</text>
</comment>
<organism evidence="3 4">
    <name type="scientific">Pseudoponticoccus marisrubri</name>
    <dbReference type="NCBI Taxonomy" id="1685382"/>
    <lineage>
        <taxon>Bacteria</taxon>
        <taxon>Pseudomonadati</taxon>
        <taxon>Pseudomonadota</taxon>
        <taxon>Alphaproteobacteria</taxon>
        <taxon>Rhodobacterales</taxon>
        <taxon>Roseobacteraceae</taxon>
        <taxon>Pseudoponticoccus</taxon>
    </lineage>
</organism>
<dbReference type="InterPro" id="IPR004843">
    <property type="entry name" value="Calcineurin-like_PHP"/>
</dbReference>
<dbReference type="GO" id="GO:0016787">
    <property type="term" value="F:hydrolase activity"/>
    <property type="evidence" value="ECO:0007669"/>
    <property type="project" value="UniProtKB-KW"/>
</dbReference>
<reference evidence="3 4" key="1">
    <citation type="submission" date="2015-12" db="EMBL/GenBank/DDBJ databases">
        <authorList>
            <person name="Shamseldin A."/>
            <person name="Moawad H."/>
            <person name="Abd El-Rahim W.M."/>
            <person name="Sadowsky M.J."/>
        </authorList>
    </citation>
    <scope>NUCLEOTIDE SEQUENCE [LARGE SCALE GENOMIC DNA]</scope>
    <source>
        <strain evidence="3 4">SJ5A-1</strain>
    </source>
</reference>
<dbReference type="Gene3D" id="3.60.21.10">
    <property type="match status" value="1"/>
</dbReference>
<evidence type="ECO:0000259" key="2">
    <source>
        <dbReference type="Pfam" id="PF00149"/>
    </source>
</evidence>
<dbReference type="InterPro" id="IPR029052">
    <property type="entry name" value="Metallo-depent_PP-like"/>
</dbReference>
<proteinExistence type="predicted"/>
<dbReference type="AlphaFoldDB" id="A0A0W7WM90"/>
<dbReference type="InterPro" id="IPR050535">
    <property type="entry name" value="DNA_Repair-Maintenance_Comp"/>
</dbReference>
<evidence type="ECO:0000313" key="3">
    <source>
        <dbReference type="EMBL" id="KUF11674.1"/>
    </source>
</evidence>